<evidence type="ECO:0000256" key="4">
    <source>
        <dbReference type="ARBA" id="ARBA00022692"/>
    </source>
</evidence>
<evidence type="ECO:0000256" key="7">
    <source>
        <dbReference type="PROSITE-ProRule" id="PRU01360"/>
    </source>
</evidence>
<dbReference type="Proteomes" id="UP000199656">
    <property type="component" value="Unassembled WGS sequence"/>
</dbReference>
<evidence type="ECO:0000313" key="9">
    <source>
        <dbReference type="EMBL" id="SEA11927.1"/>
    </source>
</evidence>
<reference evidence="10" key="1">
    <citation type="submission" date="2016-10" db="EMBL/GenBank/DDBJ databases">
        <authorList>
            <person name="Varghese N."/>
            <person name="Submissions S."/>
        </authorList>
    </citation>
    <scope>NUCLEOTIDE SEQUENCE [LARGE SCALE GENOMIC DNA]</scope>
    <source>
        <strain evidence="10">DSM 23920</strain>
    </source>
</reference>
<dbReference type="EMBL" id="FNRL01000003">
    <property type="protein sequence ID" value="SEA11927.1"/>
    <property type="molecule type" value="Genomic_DNA"/>
</dbReference>
<keyword evidence="5 7" id="KW-0472">Membrane</keyword>
<keyword evidence="4 7" id="KW-0812">Transmembrane</keyword>
<evidence type="ECO:0000256" key="3">
    <source>
        <dbReference type="ARBA" id="ARBA00022452"/>
    </source>
</evidence>
<dbReference type="Pfam" id="PF07715">
    <property type="entry name" value="Plug"/>
    <property type="match status" value="1"/>
</dbReference>
<keyword evidence="6 7" id="KW-0998">Cell outer membrane</keyword>
<dbReference type="STRING" id="408074.SAMN05660909_00821"/>
<sequence>MKSCVMKKCYYARSFLRGYLIPVLSLLLLTAQVSMANIPAFAALVVKGKVTDEKGGPLIGTTVVVEGTIRSTSADENGNYRIDIPDGRNVLVFSCIGYQTRKVPINGNTVINVQLQPDQKSLGEVFVVGYGVQKKMTVTGAVASIGTKDLLQTPAANISNMLVGRLPGLIAVQRSGEPGQDGSSLKIRGIGTLDAGKGSDPLIMVDGVERSNINQIDPNEIETINILKDASSTAVFGVRGANGVILITTRRGKVGKPQLSLTTSAAMQKPTKLPKMLNSFDYATLKNEALANDGKEPYFTQDDLDKFRSGTDPIFHPSIDWFKMMLRPYSMQSQHNLNISGGTDLARYFISGGYFDQNGAYRHSDYNRDFSANPKYKRYNFRSNFDFDVTRMFTIKVNLAGQVEDQNYPGKSAADIFFDVLKANPFSSPGIIDNKLVTLDKAVNGTNPLMTMLNAGYQQIFKSNINASVILGHKLDFITPGLSARGTVAYDSWYQHSVTRSKNNVTYLVVKDPNNDANVLFVPQGEETTLGFSESYGKNRKVYTELALDYSRAFGPHNVGGLLLYNQSKAYAPGLTYKVPNAYQGLVGRVTYNYKSRYLLEFNMGYNGSENFPEGKRFGWFPAYSAGWVASEESFFPKTDLITFLKVRGSYGEVGNDKISDIFNGGQRFLYLPSTYGYGGGYNFGEVGSSYQWFGGSYEGQLGNPDVTWERAVKSNIGLELKLFHDRFSFTGDYFEEKRDNILAQRGAVPGIVGVSGLPAYNLGRVSNKGFELELGWTDHIGKLNYWVKGNYSFARNKVLFKDEAPKTYAYQNETGNPVGQYIGLIAEGLYNTMDEINDPKRPQSSFAAGTGGRDGLKPGDIRYRDVNGDGIINNDDRMPMGYSPFPQIIYGFSVGGNYKGFDFSVLFQGADRVSVYLDQMAAWPFDTDWRNAMQIHLERWTEERYKAGDPINFPRLSPSPAGHNYQYSSYWLKDASYLRLKNAEIGYTFRKGFLNRVKISSLRVYVNGLNLVTWSGLQTYDPEAPAGRGQFYPQQKVFNAGLNLQF</sequence>
<accession>A0A1H3YKG8</accession>
<dbReference type="InterPro" id="IPR037066">
    <property type="entry name" value="Plug_dom_sf"/>
</dbReference>
<dbReference type="AlphaFoldDB" id="A0A1H3YKG8"/>
<dbReference type="PROSITE" id="PS52016">
    <property type="entry name" value="TONB_DEPENDENT_REC_3"/>
    <property type="match status" value="1"/>
</dbReference>
<dbReference type="InterPro" id="IPR023997">
    <property type="entry name" value="TonB-dep_OMP_SusC/RagA_CS"/>
</dbReference>
<organism evidence="9 10">
    <name type="scientific">Chitinophaga terrae</name>
    <name type="common">ex Kim and Jung 2007</name>
    <dbReference type="NCBI Taxonomy" id="408074"/>
    <lineage>
        <taxon>Bacteria</taxon>
        <taxon>Pseudomonadati</taxon>
        <taxon>Bacteroidota</taxon>
        <taxon>Chitinophagia</taxon>
        <taxon>Chitinophagales</taxon>
        <taxon>Chitinophagaceae</taxon>
        <taxon>Chitinophaga</taxon>
    </lineage>
</organism>
<proteinExistence type="inferred from homology"/>
<dbReference type="Gene3D" id="2.60.40.1120">
    <property type="entry name" value="Carboxypeptidase-like, regulatory domain"/>
    <property type="match status" value="1"/>
</dbReference>
<comment type="similarity">
    <text evidence="7">Belongs to the TonB-dependent receptor family.</text>
</comment>
<dbReference type="SUPFAM" id="SSF49464">
    <property type="entry name" value="Carboxypeptidase regulatory domain-like"/>
    <property type="match status" value="1"/>
</dbReference>
<dbReference type="InterPro" id="IPR039426">
    <property type="entry name" value="TonB-dep_rcpt-like"/>
</dbReference>
<dbReference type="NCBIfam" id="TIGR04056">
    <property type="entry name" value="OMP_RagA_SusC"/>
    <property type="match status" value="1"/>
</dbReference>
<dbReference type="NCBIfam" id="TIGR04057">
    <property type="entry name" value="SusC_RagA_signa"/>
    <property type="match status" value="1"/>
</dbReference>
<evidence type="ECO:0000256" key="5">
    <source>
        <dbReference type="ARBA" id="ARBA00023136"/>
    </source>
</evidence>
<comment type="subcellular location">
    <subcellularLocation>
        <location evidence="1 7">Cell outer membrane</location>
        <topology evidence="1 7">Multi-pass membrane protein</topology>
    </subcellularLocation>
</comment>
<dbReference type="OrthoDB" id="9768177at2"/>
<protein>
    <submittedName>
        <fullName evidence="9">TonB-linked outer membrane protein, SusC/RagA family</fullName>
    </submittedName>
</protein>
<evidence type="ECO:0000256" key="6">
    <source>
        <dbReference type="ARBA" id="ARBA00023237"/>
    </source>
</evidence>
<feature type="domain" description="TonB-dependent receptor plug" evidence="8">
    <location>
        <begin position="135"/>
        <end position="244"/>
    </location>
</feature>
<evidence type="ECO:0000256" key="1">
    <source>
        <dbReference type="ARBA" id="ARBA00004571"/>
    </source>
</evidence>
<keyword evidence="2 7" id="KW-0813">Transport</keyword>
<evidence type="ECO:0000256" key="2">
    <source>
        <dbReference type="ARBA" id="ARBA00022448"/>
    </source>
</evidence>
<dbReference type="InterPro" id="IPR008969">
    <property type="entry name" value="CarboxyPept-like_regulatory"/>
</dbReference>
<dbReference type="Pfam" id="PF13715">
    <property type="entry name" value="CarbopepD_reg_2"/>
    <property type="match status" value="1"/>
</dbReference>
<dbReference type="GO" id="GO:0009279">
    <property type="term" value="C:cell outer membrane"/>
    <property type="evidence" value="ECO:0007669"/>
    <property type="project" value="UniProtKB-SubCell"/>
</dbReference>
<evidence type="ECO:0000313" key="10">
    <source>
        <dbReference type="Proteomes" id="UP000199656"/>
    </source>
</evidence>
<evidence type="ECO:0000259" key="8">
    <source>
        <dbReference type="Pfam" id="PF07715"/>
    </source>
</evidence>
<keyword evidence="3 7" id="KW-1134">Transmembrane beta strand</keyword>
<dbReference type="SUPFAM" id="SSF56935">
    <property type="entry name" value="Porins"/>
    <property type="match status" value="1"/>
</dbReference>
<dbReference type="InterPro" id="IPR036942">
    <property type="entry name" value="Beta-barrel_TonB_sf"/>
</dbReference>
<name>A0A1H3YKG8_9BACT</name>
<dbReference type="Gene3D" id="2.170.130.10">
    <property type="entry name" value="TonB-dependent receptor, plug domain"/>
    <property type="match status" value="1"/>
</dbReference>
<dbReference type="InterPro" id="IPR023996">
    <property type="entry name" value="TonB-dep_OMP_SusC/RagA"/>
</dbReference>
<gene>
    <name evidence="9" type="ORF">SAMN05660909_00821</name>
</gene>
<dbReference type="InterPro" id="IPR012910">
    <property type="entry name" value="Plug_dom"/>
</dbReference>
<dbReference type="Gene3D" id="2.40.170.20">
    <property type="entry name" value="TonB-dependent receptor, beta-barrel domain"/>
    <property type="match status" value="1"/>
</dbReference>
<dbReference type="FunFam" id="2.170.130.10:FF:000003">
    <property type="entry name" value="SusC/RagA family TonB-linked outer membrane protein"/>
    <property type="match status" value="1"/>
</dbReference>
<keyword evidence="10" id="KW-1185">Reference proteome</keyword>